<protein>
    <submittedName>
        <fullName evidence="1">Uncharacterized protein</fullName>
    </submittedName>
</protein>
<organism evidence="1">
    <name type="scientific">marine sediment metagenome</name>
    <dbReference type="NCBI Taxonomy" id="412755"/>
    <lineage>
        <taxon>unclassified sequences</taxon>
        <taxon>metagenomes</taxon>
        <taxon>ecological metagenomes</taxon>
    </lineage>
</organism>
<evidence type="ECO:0000313" key="1">
    <source>
        <dbReference type="EMBL" id="KKN62257.1"/>
    </source>
</evidence>
<name>A0A0F9SIX4_9ZZZZ</name>
<gene>
    <name evidence="1" type="ORF">LCGC14_0513940</name>
</gene>
<dbReference type="EMBL" id="LAZR01000631">
    <property type="protein sequence ID" value="KKN62257.1"/>
    <property type="molecule type" value="Genomic_DNA"/>
</dbReference>
<accession>A0A0F9SIX4</accession>
<proteinExistence type="predicted"/>
<sequence>MDLTKETLRMQLLETARHLQLGEDGQPLFEFPGRPTVSETIEAAKALEAWVMEDNR</sequence>
<comment type="caution">
    <text evidence="1">The sequence shown here is derived from an EMBL/GenBank/DDBJ whole genome shotgun (WGS) entry which is preliminary data.</text>
</comment>
<dbReference type="AlphaFoldDB" id="A0A0F9SIX4"/>
<reference evidence="1" key="1">
    <citation type="journal article" date="2015" name="Nature">
        <title>Complex archaea that bridge the gap between prokaryotes and eukaryotes.</title>
        <authorList>
            <person name="Spang A."/>
            <person name="Saw J.H."/>
            <person name="Jorgensen S.L."/>
            <person name="Zaremba-Niedzwiedzka K."/>
            <person name="Martijn J."/>
            <person name="Lind A.E."/>
            <person name="van Eijk R."/>
            <person name="Schleper C."/>
            <person name="Guy L."/>
            <person name="Ettema T.J."/>
        </authorList>
    </citation>
    <scope>NUCLEOTIDE SEQUENCE</scope>
</reference>